<keyword evidence="3" id="KW-1185">Reference proteome</keyword>
<evidence type="ECO:0000313" key="3">
    <source>
        <dbReference type="Proteomes" id="UP000036987"/>
    </source>
</evidence>
<dbReference type="OrthoDB" id="1699369at2759"/>
<organism evidence="2 3">
    <name type="scientific">Zostera marina</name>
    <name type="common">Eelgrass</name>
    <dbReference type="NCBI Taxonomy" id="29655"/>
    <lineage>
        <taxon>Eukaryota</taxon>
        <taxon>Viridiplantae</taxon>
        <taxon>Streptophyta</taxon>
        <taxon>Embryophyta</taxon>
        <taxon>Tracheophyta</taxon>
        <taxon>Spermatophyta</taxon>
        <taxon>Magnoliopsida</taxon>
        <taxon>Liliopsida</taxon>
        <taxon>Zosteraceae</taxon>
        <taxon>Zostera</taxon>
    </lineage>
</organism>
<reference evidence="3" key="1">
    <citation type="journal article" date="2016" name="Nature">
        <title>The genome of the seagrass Zostera marina reveals angiosperm adaptation to the sea.</title>
        <authorList>
            <person name="Olsen J.L."/>
            <person name="Rouze P."/>
            <person name="Verhelst B."/>
            <person name="Lin Y.-C."/>
            <person name="Bayer T."/>
            <person name="Collen J."/>
            <person name="Dattolo E."/>
            <person name="De Paoli E."/>
            <person name="Dittami S."/>
            <person name="Maumus F."/>
            <person name="Michel G."/>
            <person name="Kersting A."/>
            <person name="Lauritano C."/>
            <person name="Lohaus R."/>
            <person name="Toepel M."/>
            <person name="Tonon T."/>
            <person name="Vanneste K."/>
            <person name="Amirebrahimi M."/>
            <person name="Brakel J."/>
            <person name="Bostroem C."/>
            <person name="Chovatia M."/>
            <person name="Grimwood J."/>
            <person name="Jenkins J.W."/>
            <person name="Jueterbock A."/>
            <person name="Mraz A."/>
            <person name="Stam W.T."/>
            <person name="Tice H."/>
            <person name="Bornberg-Bauer E."/>
            <person name="Green P.J."/>
            <person name="Pearson G.A."/>
            <person name="Procaccini G."/>
            <person name="Duarte C.M."/>
            <person name="Schmutz J."/>
            <person name="Reusch T.B.H."/>
            <person name="Van de Peer Y."/>
        </authorList>
    </citation>
    <scope>NUCLEOTIDE SEQUENCE [LARGE SCALE GENOMIC DNA]</scope>
    <source>
        <strain evidence="3">cv. Finnish</strain>
    </source>
</reference>
<dbReference type="InterPro" id="IPR014560">
    <property type="entry name" value="UCP030333_Alba"/>
</dbReference>
<dbReference type="GO" id="GO:0003723">
    <property type="term" value="F:RNA binding"/>
    <property type="evidence" value="ECO:0000318"/>
    <property type="project" value="GO_Central"/>
</dbReference>
<dbReference type="InterPro" id="IPR036882">
    <property type="entry name" value="Alba-like_dom_sf"/>
</dbReference>
<dbReference type="Gene3D" id="3.30.110.20">
    <property type="entry name" value="Alba-like domain"/>
    <property type="match status" value="1"/>
</dbReference>
<dbReference type="InterPro" id="IPR002775">
    <property type="entry name" value="DNA/RNA-bd_Alba-like"/>
</dbReference>
<dbReference type="PANTHER" id="PTHR31947">
    <property type="entry name" value="DNA/RNA-BINDING PROTEIN ALBA 3"/>
    <property type="match status" value="1"/>
</dbReference>
<name>A0A0K9NVC5_ZOSMR</name>
<evidence type="ECO:0000313" key="2">
    <source>
        <dbReference type="EMBL" id="KMZ59940.1"/>
    </source>
</evidence>
<dbReference type="GO" id="GO:0005634">
    <property type="term" value="C:nucleus"/>
    <property type="evidence" value="ECO:0000318"/>
    <property type="project" value="GO_Central"/>
</dbReference>
<gene>
    <name evidence="2" type="ORF">ZOSMA_63G00530</name>
</gene>
<dbReference type="AlphaFoldDB" id="A0A0K9NVC5"/>
<proteinExistence type="predicted"/>
<sequence>MASIDEIAEKIKKFKITEKVEHKKNRIQVSNTKKPIYFYVNLAKKYLQQYEEIELSALGMATGSVIGISEILKNNNFAVLKDIKTSTVKVCNETTGRIVCKAKLEISMEKSKVFEEVLSRANPNLKKING</sequence>
<evidence type="ECO:0000259" key="1">
    <source>
        <dbReference type="Pfam" id="PF01918"/>
    </source>
</evidence>
<dbReference type="PANTHER" id="PTHR31947:SF43">
    <property type="entry name" value="ALBA DNA_RNA-BINDING PROTEIN"/>
    <property type="match status" value="1"/>
</dbReference>
<dbReference type="Proteomes" id="UP000036987">
    <property type="component" value="Unassembled WGS sequence"/>
</dbReference>
<protein>
    <recommendedName>
        <fullName evidence="1">DNA/RNA-binding protein Alba-like domain-containing protein</fullName>
    </recommendedName>
</protein>
<comment type="caution">
    <text evidence="2">The sequence shown here is derived from an EMBL/GenBank/DDBJ whole genome shotgun (WGS) entry which is preliminary data.</text>
</comment>
<dbReference type="Pfam" id="PF01918">
    <property type="entry name" value="Alba"/>
    <property type="match status" value="1"/>
</dbReference>
<dbReference type="SUPFAM" id="SSF82704">
    <property type="entry name" value="AlbA-like"/>
    <property type="match status" value="1"/>
</dbReference>
<dbReference type="EMBL" id="LFYR01001699">
    <property type="protein sequence ID" value="KMZ59940.1"/>
    <property type="molecule type" value="Genomic_DNA"/>
</dbReference>
<accession>A0A0K9NVC5</accession>
<feature type="domain" description="DNA/RNA-binding protein Alba-like" evidence="1">
    <location>
        <begin position="25"/>
        <end position="86"/>
    </location>
</feature>